<dbReference type="Gene3D" id="3.10.180.10">
    <property type="entry name" value="2,3-Dihydroxybiphenyl 1,2-Dioxygenase, domain 1"/>
    <property type="match status" value="1"/>
</dbReference>
<keyword evidence="3" id="KW-1185">Reference proteome</keyword>
<reference evidence="2 3" key="1">
    <citation type="submission" date="2019-04" db="EMBL/GenBank/DDBJ databases">
        <title>Sphingobacterium olei sp. nov., isolated from oil-contaminated soil.</title>
        <authorList>
            <person name="Liu B."/>
        </authorList>
    </citation>
    <scope>NUCLEOTIDE SEQUENCE [LARGE SCALE GENOMIC DNA]</scope>
    <source>
        <strain evidence="2 3">Y3L14</strain>
    </source>
</reference>
<dbReference type="AlphaFoldDB" id="A0A4U0GXX2"/>
<protein>
    <submittedName>
        <fullName evidence="2">VOC family protein</fullName>
    </submittedName>
</protein>
<comment type="caution">
    <text evidence="2">The sequence shown here is derived from an EMBL/GenBank/DDBJ whole genome shotgun (WGS) entry which is preliminary data.</text>
</comment>
<organism evidence="2 3">
    <name type="scientific">Sphingobacterium alkalisoli</name>
    <dbReference type="NCBI Taxonomy" id="1874115"/>
    <lineage>
        <taxon>Bacteria</taxon>
        <taxon>Pseudomonadati</taxon>
        <taxon>Bacteroidota</taxon>
        <taxon>Sphingobacteriia</taxon>
        <taxon>Sphingobacteriales</taxon>
        <taxon>Sphingobacteriaceae</taxon>
        <taxon>Sphingobacterium</taxon>
    </lineage>
</organism>
<name>A0A4U0GXX2_9SPHI</name>
<evidence type="ECO:0000313" key="3">
    <source>
        <dbReference type="Proteomes" id="UP000309872"/>
    </source>
</evidence>
<dbReference type="EMBL" id="SUKA01000005">
    <property type="protein sequence ID" value="TJY64017.1"/>
    <property type="molecule type" value="Genomic_DNA"/>
</dbReference>
<dbReference type="PROSITE" id="PS51819">
    <property type="entry name" value="VOC"/>
    <property type="match status" value="1"/>
</dbReference>
<evidence type="ECO:0000313" key="2">
    <source>
        <dbReference type="EMBL" id="TJY64017.1"/>
    </source>
</evidence>
<feature type="domain" description="VOC" evidence="1">
    <location>
        <begin position="5"/>
        <end position="126"/>
    </location>
</feature>
<dbReference type="RefSeq" id="WP_136822008.1">
    <property type="nucleotide sequence ID" value="NZ_BMJX01000005.1"/>
</dbReference>
<proteinExistence type="predicted"/>
<dbReference type="InterPro" id="IPR037523">
    <property type="entry name" value="VOC_core"/>
</dbReference>
<dbReference type="Proteomes" id="UP000309872">
    <property type="component" value="Unassembled WGS sequence"/>
</dbReference>
<dbReference type="Pfam" id="PF00903">
    <property type="entry name" value="Glyoxalase"/>
    <property type="match status" value="1"/>
</dbReference>
<dbReference type="InterPro" id="IPR004360">
    <property type="entry name" value="Glyas_Fos-R_dOase_dom"/>
</dbReference>
<dbReference type="OrthoDB" id="9804907at2"/>
<dbReference type="SUPFAM" id="SSF54593">
    <property type="entry name" value="Glyoxalase/Bleomycin resistance protein/Dihydroxybiphenyl dioxygenase"/>
    <property type="match status" value="1"/>
</dbReference>
<dbReference type="InterPro" id="IPR029068">
    <property type="entry name" value="Glyas_Bleomycin-R_OHBP_Dase"/>
</dbReference>
<sequence length="129" mass="14398">MFKESKAFSSFAVKDIAKAKNFYQNVLGLAAKENAMGILELEISGSSNLIIYPKPDHQPAVFTVLNFPVSNIEKAVDDLIEKGITFEQYDQEHLKTDKKGISRSEQGPYIAWFKDPDGNILSILEDSTV</sequence>
<gene>
    <name evidence="2" type="ORF">FAZ19_17345</name>
</gene>
<evidence type="ECO:0000259" key="1">
    <source>
        <dbReference type="PROSITE" id="PS51819"/>
    </source>
</evidence>
<accession>A0A4U0GXX2</accession>